<protein>
    <recommendedName>
        <fullName evidence="5">Amidohydrolase-related domain-containing protein</fullName>
    </recommendedName>
</protein>
<accession>A0A3M6TBN8</accession>
<organism evidence="6 7">
    <name type="scientific">Pocillopora damicornis</name>
    <name type="common">Cauliflower coral</name>
    <name type="synonym">Millepora damicornis</name>
    <dbReference type="NCBI Taxonomy" id="46731"/>
    <lineage>
        <taxon>Eukaryota</taxon>
        <taxon>Metazoa</taxon>
        <taxon>Cnidaria</taxon>
        <taxon>Anthozoa</taxon>
        <taxon>Hexacorallia</taxon>
        <taxon>Scleractinia</taxon>
        <taxon>Astrocoeniina</taxon>
        <taxon>Pocilloporidae</taxon>
        <taxon>Pocillopora</taxon>
    </lineage>
</organism>
<dbReference type="Pfam" id="PF01979">
    <property type="entry name" value="Amidohydro_1"/>
    <property type="match status" value="1"/>
</dbReference>
<dbReference type="OMA" id="HGVHLCD"/>
<evidence type="ECO:0000256" key="4">
    <source>
        <dbReference type="ARBA" id="ARBA00022833"/>
    </source>
</evidence>
<evidence type="ECO:0000256" key="3">
    <source>
        <dbReference type="ARBA" id="ARBA00022801"/>
    </source>
</evidence>
<dbReference type="SUPFAM" id="SSF51556">
    <property type="entry name" value="Metallo-dependent hydrolases"/>
    <property type="match status" value="1"/>
</dbReference>
<dbReference type="GO" id="GO:0008270">
    <property type="term" value="F:zinc ion binding"/>
    <property type="evidence" value="ECO:0007669"/>
    <property type="project" value="TreeGrafter"/>
</dbReference>
<dbReference type="PANTHER" id="PTHR11271:SF6">
    <property type="entry name" value="GUANINE DEAMINASE"/>
    <property type="match status" value="1"/>
</dbReference>
<dbReference type="Gene3D" id="3.20.20.140">
    <property type="entry name" value="Metal-dependent hydrolases"/>
    <property type="match status" value="1"/>
</dbReference>
<sequence length="480" mass="53774">MEKATYLQSNMADKYQFKKCSYVFRGNFVHSTSENALEILPDKILGISPSGKILFIENGESNQNLLEMQYGFTSKDVIFLKPRQFIMPGLIDTHIHAPQYSFTGTGYDCHVVDWLNKYTFPTEARFEDTNLALDVYKKLVRRLLMNGTTTASYFATIHLNATMVLCDVIVELGQRAYVGISDVDCSPHEHSKTTECCAEETERFIKHVIDMNHPLVTPVLTARGVAHCTKSLLTIHGELAKKYNVPIQGHLREIKDELASWNFASEFSQTSDLAKILEECELLTDKAYYAHCIYVTEEEIDLMLLRSTGVAHCPISNFDLKSGVADIRHLLDRQLKVGLGTDVSGGHSPSMLDVIRQCITASNVVAFSKPESYRSLSYKDAFRLATLGGSEVLGLSDKIGNFEVGKEFDALLIDPDAEDSPFDCFDNDTLEDVIQKFLMLGDDRNILQVYVAGRPVAGRTLVSSYFSSKRKQGLDIEFTS</sequence>
<dbReference type="PANTHER" id="PTHR11271">
    <property type="entry name" value="GUANINE DEAMINASE"/>
    <property type="match status" value="1"/>
</dbReference>
<keyword evidence="3" id="KW-0378">Hydrolase</keyword>
<evidence type="ECO:0000256" key="2">
    <source>
        <dbReference type="ARBA" id="ARBA00022723"/>
    </source>
</evidence>
<dbReference type="STRING" id="46731.A0A3M6TBN8"/>
<comment type="cofactor">
    <cofactor evidence="1">
        <name>Zn(2+)</name>
        <dbReference type="ChEBI" id="CHEBI:29105"/>
    </cofactor>
</comment>
<dbReference type="GO" id="GO:0008892">
    <property type="term" value="F:guanine deaminase activity"/>
    <property type="evidence" value="ECO:0007669"/>
    <property type="project" value="TreeGrafter"/>
</dbReference>
<dbReference type="Gene3D" id="2.30.40.10">
    <property type="entry name" value="Urease, subunit C, domain 1"/>
    <property type="match status" value="1"/>
</dbReference>
<dbReference type="InterPro" id="IPR051607">
    <property type="entry name" value="Metallo-dep_hydrolases"/>
</dbReference>
<dbReference type="InterPro" id="IPR032466">
    <property type="entry name" value="Metal_Hydrolase"/>
</dbReference>
<gene>
    <name evidence="6" type="ORF">pdam_00016767</name>
</gene>
<dbReference type="GO" id="GO:0006147">
    <property type="term" value="P:guanine catabolic process"/>
    <property type="evidence" value="ECO:0007669"/>
    <property type="project" value="UniProtKB-UniPathway"/>
</dbReference>
<keyword evidence="4" id="KW-0862">Zinc</keyword>
<dbReference type="GO" id="GO:0005829">
    <property type="term" value="C:cytosol"/>
    <property type="evidence" value="ECO:0007669"/>
    <property type="project" value="TreeGrafter"/>
</dbReference>
<dbReference type="AlphaFoldDB" id="A0A3M6TBN8"/>
<evidence type="ECO:0000313" key="7">
    <source>
        <dbReference type="Proteomes" id="UP000275408"/>
    </source>
</evidence>
<dbReference type="EMBL" id="RCHS01003940">
    <property type="protein sequence ID" value="RMX38802.1"/>
    <property type="molecule type" value="Genomic_DNA"/>
</dbReference>
<dbReference type="InterPro" id="IPR006680">
    <property type="entry name" value="Amidohydro-rel"/>
</dbReference>
<keyword evidence="2" id="KW-0479">Metal-binding</keyword>
<proteinExistence type="predicted"/>
<dbReference type="Proteomes" id="UP000275408">
    <property type="component" value="Unassembled WGS sequence"/>
</dbReference>
<feature type="domain" description="Amidohydrolase-related" evidence="5">
    <location>
        <begin position="85"/>
        <end position="456"/>
    </location>
</feature>
<reference evidence="6 7" key="1">
    <citation type="journal article" date="2018" name="Sci. Rep.">
        <title>Comparative analysis of the Pocillopora damicornis genome highlights role of immune system in coral evolution.</title>
        <authorList>
            <person name="Cunning R."/>
            <person name="Bay R.A."/>
            <person name="Gillette P."/>
            <person name="Baker A.C."/>
            <person name="Traylor-Knowles N."/>
        </authorList>
    </citation>
    <scope>NUCLEOTIDE SEQUENCE [LARGE SCALE GENOMIC DNA]</scope>
    <source>
        <strain evidence="6">RSMAS</strain>
        <tissue evidence="6">Whole animal</tissue>
    </source>
</reference>
<comment type="caution">
    <text evidence="6">The sequence shown here is derived from an EMBL/GenBank/DDBJ whole genome shotgun (WGS) entry which is preliminary data.</text>
</comment>
<name>A0A3M6TBN8_POCDA</name>
<dbReference type="SUPFAM" id="SSF51338">
    <property type="entry name" value="Composite domain of metallo-dependent hydrolases"/>
    <property type="match status" value="1"/>
</dbReference>
<dbReference type="InterPro" id="IPR011059">
    <property type="entry name" value="Metal-dep_hydrolase_composite"/>
</dbReference>
<evidence type="ECO:0000259" key="5">
    <source>
        <dbReference type="Pfam" id="PF01979"/>
    </source>
</evidence>
<dbReference type="OrthoDB" id="194468at2759"/>
<evidence type="ECO:0000256" key="1">
    <source>
        <dbReference type="ARBA" id="ARBA00001947"/>
    </source>
</evidence>
<evidence type="ECO:0000313" key="6">
    <source>
        <dbReference type="EMBL" id="RMX38802.1"/>
    </source>
</evidence>
<keyword evidence="7" id="KW-1185">Reference proteome</keyword>
<dbReference type="UniPathway" id="UPA00603">
    <property type="reaction ID" value="UER00660"/>
</dbReference>